<sequence length="274" mass="27443">MATFPQSTSSEIGVDAAMPAEYLRQPLFPAIRWGAVLAGVAVGISIQLALTLLGIASGLSSAGMTQDDNVGAGPLLWAGVSMLIAAFAGGYVAARMSGLKRKSDGVLHGAVSWAVTTILFAVLATSAGGSLISGVFANVGQIARGAVEGDTGAMMRGQNGIMDAEELQNFQQAIQAGRREEAITQLTDATGMDRARAEKIVDQALVLSGSAESASPQGRAAVETAVQGAGAAAWVVFAAVALALAVGIGGGALGAAGARRISWSGTMGTPVRTS</sequence>
<proteinExistence type="predicted"/>
<keyword evidence="1" id="KW-0472">Membrane</keyword>
<accession>A0A418X2L9</accession>
<feature type="transmembrane region" description="Helical" evidence="1">
    <location>
        <begin position="231"/>
        <end position="258"/>
    </location>
</feature>
<dbReference type="Proteomes" id="UP000285190">
    <property type="component" value="Unassembled WGS sequence"/>
</dbReference>
<dbReference type="OrthoDB" id="2154696at2"/>
<evidence type="ECO:0008006" key="4">
    <source>
        <dbReference type="Google" id="ProtNLM"/>
    </source>
</evidence>
<gene>
    <name evidence="2" type="ORF">D3870_12480</name>
</gene>
<evidence type="ECO:0000313" key="3">
    <source>
        <dbReference type="Proteomes" id="UP000285190"/>
    </source>
</evidence>
<protein>
    <recommendedName>
        <fullName evidence="4">PhnA-like protein</fullName>
    </recommendedName>
</protein>
<comment type="caution">
    <text evidence="2">The sequence shown here is derived from an EMBL/GenBank/DDBJ whole genome shotgun (WGS) entry which is preliminary data.</text>
</comment>
<keyword evidence="1" id="KW-1133">Transmembrane helix</keyword>
<dbReference type="RefSeq" id="WP_119739537.1">
    <property type="nucleotide sequence ID" value="NZ_QYUN01000002.1"/>
</dbReference>
<feature type="transmembrane region" description="Helical" evidence="1">
    <location>
        <begin position="33"/>
        <end position="55"/>
    </location>
</feature>
<organism evidence="2 3">
    <name type="scientific">Noviherbaspirillum cavernae</name>
    <dbReference type="NCBI Taxonomy" id="2320862"/>
    <lineage>
        <taxon>Bacteria</taxon>
        <taxon>Pseudomonadati</taxon>
        <taxon>Pseudomonadota</taxon>
        <taxon>Betaproteobacteria</taxon>
        <taxon>Burkholderiales</taxon>
        <taxon>Oxalobacteraceae</taxon>
        <taxon>Noviherbaspirillum</taxon>
    </lineage>
</organism>
<keyword evidence="3" id="KW-1185">Reference proteome</keyword>
<dbReference type="EMBL" id="QYUN01000002">
    <property type="protein sequence ID" value="RJG06712.1"/>
    <property type="molecule type" value="Genomic_DNA"/>
</dbReference>
<dbReference type="AlphaFoldDB" id="A0A418X2L9"/>
<reference evidence="2 3" key="1">
    <citation type="submission" date="2018-09" db="EMBL/GenBank/DDBJ databases">
        <authorList>
            <person name="Zhu H."/>
        </authorList>
    </citation>
    <scope>NUCLEOTIDE SEQUENCE [LARGE SCALE GENOMIC DNA]</scope>
    <source>
        <strain evidence="2 3">K2R10-39</strain>
    </source>
</reference>
<name>A0A418X2L9_9BURK</name>
<keyword evidence="1" id="KW-0812">Transmembrane</keyword>
<evidence type="ECO:0000313" key="2">
    <source>
        <dbReference type="EMBL" id="RJG06712.1"/>
    </source>
</evidence>
<feature type="transmembrane region" description="Helical" evidence="1">
    <location>
        <begin position="106"/>
        <end position="127"/>
    </location>
</feature>
<evidence type="ECO:0000256" key="1">
    <source>
        <dbReference type="SAM" id="Phobius"/>
    </source>
</evidence>
<feature type="transmembrane region" description="Helical" evidence="1">
    <location>
        <begin position="75"/>
        <end position="94"/>
    </location>
</feature>